<comment type="similarity">
    <text evidence="2">Belongs to the SLC13A/DASS transporter (TC 2.A.47) family. DIT1 subfamily.</text>
</comment>
<keyword evidence="5 6" id="KW-0472">Membrane</keyword>
<evidence type="ECO:0000313" key="9">
    <source>
        <dbReference type="Proteomes" id="UP000027331"/>
    </source>
</evidence>
<keyword evidence="4 6" id="KW-1133">Transmembrane helix</keyword>
<dbReference type="EMBL" id="LBGP01000005">
    <property type="protein sequence ID" value="KQB03680.1"/>
    <property type="molecule type" value="Genomic_DNA"/>
</dbReference>
<feature type="transmembrane region" description="Helical" evidence="6">
    <location>
        <begin position="82"/>
        <end position="102"/>
    </location>
</feature>
<feature type="transmembrane region" description="Helical" evidence="6">
    <location>
        <begin position="215"/>
        <end position="238"/>
    </location>
</feature>
<evidence type="ECO:0000256" key="5">
    <source>
        <dbReference type="ARBA" id="ARBA00023136"/>
    </source>
</evidence>
<accession>A0A067BC49</accession>
<evidence type="ECO:0000256" key="2">
    <source>
        <dbReference type="ARBA" id="ARBA00007349"/>
    </source>
</evidence>
<protein>
    <submittedName>
        <fullName evidence="8">2-oxoglutarate translocator</fullName>
    </submittedName>
</protein>
<keyword evidence="3 6" id="KW-0812">Transmembrane</keyword>
<reference evidence="7 9" key="1">
    <citation type="submission" date="2014-04" db="EMBL/GenBank/DDBJ databases">
        <title>Vibrio metecus sp. nov., a close relative of Vibrio cholerae isolated from coastal brackish ponds and clinical specimens.</title>
        <authorList>
            <person name="Kirchberger P.C."/>
            <person name="Turnsek M."/>
            <person name="Hunt D.E."/>
            <person name="Haley B.J."/>
            <person name="Colwell R."/>
            <person name="Polz M.F."/>
            <person name="Tarr C.L."/>
            <person name="Boucher Y."/>
        </authorList>
    </citation>
    <scope>NUCLEOTIDE SEQUENCE [LARGE SCALE GENOMIC DNA]</scope>
    <source>
        <strain evidence="7">OP3H</strain>
        <strain evidence="9">PPCK-2014</strain>
    </source>
</reference>
<organism evidence="8 10">
    <name type="scientific">Vibrio metoecus</name>
    <dbReference type="NCBI Taxonomy" id="1481663"/>
    <lineage>
        <taxon>Bacteria</taxon>
        <taxon>Pseudomonadati</taxon>
        <taxon>Pseudomonadota</taxon>
        <taxon>Gammaproteobacteria</taxon>
        <taxon>Vibrionales</taxon>
        <taxon>Vibrionaceae</taxon>
        <taxon>Vibrio</taxon>
    </lineage>
</organism>
<feature type="transmembrane region" description="Helical" evidence="6">
    <location>
        <begin position="324"/>
        <end position="346"/>
    </location>
</feature>
<feature type="transmembrane region" description="Helical" evidence="6">
    <location>
        <begin position="267"/>
        <end position="286"/>
    </location>
</feature>
<feature type="transmembrane region" description="Helical" evidence="6">
    <location>
        <begin position="31"/>
        <end position="49"/>
    </location>
</feature>
<dbReference type="InterPro" id="IPR001898">
    <property type="entry name" value="SLC13A/DASS"/>
</dbReference>
<feature type="transmembrane region" description="Helical" evidence="6">
    <location>
        <begin position="7"/>
        <end position="25"/>
    </location>
</feature>
<keyword evidence="9" id="KW-1185">Reference proteome</keyword>
<gene>
    <name evidence="7" type="ORF">DP83_01030</name>
    <name evidence="8" type="ORF">XV92_02945</name>
</gene>
<dbReference type="NCBIfam" id="TIGR00785">
    <property type="entry name" value="dass"/>
    <property type="match status" value="1"/>
</dbReference>
<evidence type="ECO:0000256" key="4">
    <source>
        <dbReference type="ARBA" id="ARBA00022989"/>
    </source>
</evidence>
<feature type="transmembrane region" description="Helical" evidence="6">
    <location>
        <begin position="170"/>
        <end position="195"/>
    </location>
</feature>
<feature type="transmembrane region" description="Helical" evidence="6">
    <location>
        <begin position="56"/>
        <end position="76"/>
    </location>
</feature>
<dbReference type="GO" id="GO:0022857">
    <property type="term" value="F:transmembrane transporter activity"/>
    <property type="evidence" value="ECO:0007669"/>
    <property type="project" value="InterPro"/>
</dbReference>
<feature type="transmembrane region" description="Helical" evidence="6">
    <location>
        <begin position="352"/>
        <end position="371"/>
    </location>
</feature>
<dbReference type="Proteomes" id="UP000027331">
    <property type="component" value="Unassembled WGS sequence"/>
</dbReference>
<evidence type="ECO:0000256" key="1">
    <source>
        <dbReference type="ARBA" id="ARBA00004141"/>
    </source>
</evidence>
<dbReference type="GO" id="GO:0016020">
    <property type="term" value="C:membrane"/>
    <property type="evidence" value="ECO:0007669"/>
    <property type="project" value="UniProtKB-SubCell"/>
</dbReference>
<dbReference type="InterPro" id="IPR030676">
    <property type="entry name" value="CitT-rel"/>
</dbReference>
<reference evidence="8 10" key="2">
    <citation type="journal article" date="2015" name="Genome Biol. Evol.">
        <title>The Dynamics of Genetic Interactions between Vibrio metoecus and Vibrio cholerae, Two Close Relatives Co-Occurring in the Environment.</title>
        <authorList>
            <person name="Orata F.D."/>
            <person name="Kirchberger P.C."/>
            <person name="Meheust R."/>
            <person name="Barlow E.J."/>
            <person name="Tarr C.L."/>
            <person name="Boucher Y."/>
        </authorList>
    </citation>
    <scope>NUCLEOTIDE SEQUENCE [LARGE SCALE GENOMIC DNA]</scope>
    <source>
        <strain evidence="8 10">YB5B04</strain>
    </source>
</reference>
<dbReference type="Proteomes" id="UP000050491">
    <property type="component" value="Unassembled WGS sequence"/>
</dbReference>
<dbReference type="PATRIC" id="fig|1481663.10.peg.2259"/>
<feature type="transmembrane region" description="Helical" evidence="6">
    <location>
        <begin position="439"/>
        <end position="462"/>
    </location>
</feature>
<name>A0A067BC49_VIBMT</name>
<evidence type="ECO:0000256" key="3">
    <source>
        <dbReference type="ARBA" id="ARBA00022692"/>
    </source>
</evidence>
<dbReference type="OrthoDB" id="3170849at2"/>
<proteinExistence type="inferred from homology"/>
<feature type="transmembrane region" description="Helical" evidence="6">
    <location>
        <begin position="383"/>
        <end position="410"/>
    </location>
</feature>
<sequence>MFASSNLKLLALLVFGGFLWFMPVPEGLEPKAWQMMIVFITTVLSLILAPLPLGAMALMGLCATVLLGILPIKAALSGFSDPTIWMIAAAFFISRGFISTGFGRRVGYWFISKLGHNSLGLAYGLVLTDLLFAPATPSTTARCGGIIAPLFRSVAAAYDSDPEKGTQNRIGAFLVQCIFQCNAITCAMFLTSMAGNPLAAKFAAEQGVTITWGGWALAAIVPGLVCLFVIPLAMYTFFPPELKKTPEMRTIASKNLADMGKMSRDEWMVCITFLGMVTLWVLGPTLGIHATVTALMGMLFLLLTKAITWEAVLGEKEAWHTITWFAVLVMMAGELNKLGFISWFGGMIGESLAGYGWMATLGILLLVYFYSHYLMASAMAHISAMYSAFLAIAIAAGAPAMLAAIVLGIFSNLYMSTTHYSSGPAPILFGAGFHSLKQWWKIGFVFTLIVIPIFFFIGGAWWKVIGLW</sequence>
<comment type="subcellular location">
    <subcellularLocation>
        <location evidence="1">Membrane</location>
        <topology evidence="1">Multi-pass membrane protein</topology>
    </subcellularLocation>
</comment>
<dbReference type="RefSeq" id="WP_055031218.1">
    <property type="nucleotide sequence ID" value="NZ_CABMIR010000011.1"/>
</dbReference>
<dbReference type="PIRSF" id="PIRSF002457">
    <property type="entry name" value="DASS"/>
    <property type="match status" value="1"/>
</dbReference>
<dbReference type="PANTHER" id="PTHR42826">
    <property type="entry name" value="DICARBOXYLATE TRANSPORTER 2.1, CHLOROPLASTIC"/>
    <property type="match status" value="1"/>
</dbReference>
<dbReference type="Pfam" id="PF00939">
    <property type="entry name" value="Na_sulph_symp"/>
    <property type="match status" value="1"/>
</dbReference>
<feature type="transmembrane region" description="Helical" evidence="6">
    <location>
        <begin position="292"/>
        <end position="312"/>
    </location>
</feature>
<evidence type="ECO:0000313" key="8">
    <source>
        <dbReference type="EMBL" id="KQB03680.1"/>
    </source>
</evidence>
<evidence type="ECO:0000313" key="7">
    <source>
        <dbReference type="EMBL" id="KDO14330.1"/>
    </source>
</evidence>
<evidence type="ECO:0000256" key="6">
    <source>
        <dbReference type="SAM" id="Phobius"/>
    </source>
</evidence>
<dbReference type="EMBL" id="JJMN01000046">
    <property type="protein sequence ID" value="KDO14330.1"/>
    <property type="molecule type" value="Genomic_DNA"/>
</dbReference>
<comment type="caution">
    <text evidence="8">The sequence shown here is derived from an EMBL/GenBank/DDBJ whole genome shotgun (WGS) entry which is preliminary data.</text>
</comment>
<evidence type="ECO:0000313" key="10">
    <source>
        <dbReference type="Proteomes" id="UP000050491"/>
    </source>
</evidence>
<dbReference type="AlphaFoldDB" id="A0A067BC49"/>